<keyword evidence="10" id="KW-0539">Nucleus</keyword>
<evidence type="ECO:0000256" key="9">
    <source>
        <dbReference type="ARBA" id="ARBA00023163"/>
    </source>
</evidence>
<feature type="domain" description="C2H2-type" evidence="13">
    <location>
        <begin position="61"/>
        <end position="88"/>
    </location>
</feature>
<dbReference type="SMART" id="SM00355">
    <property type="entry name" value="ZnF_C2H2"/>
    <property type="match status" value="7"/>
</dbReference>
<dbReference type="EMBL" id="CAXKWB010015923">
    <property type="protein sequence ID" value="CAL4114825.1"/>
    <property type="molecule type" value="Genomic_DNA"/>
</dbReference>
<dbReference type="GO" id="GO:0000978">
    <property type="term" value="F:RNA polymerase II cis-regulatory region sequence-specific DNA binding"/>
    <property type="evidence" value="ECO:0007669"/>
    <property type="project" value="TreeGrafter"/>
</dbReference>
<evidence type="ECO:0000256" key="11">
    <source>
        <dbReference type="PROSITE-ProRule" id="PRU00042"/>
    </source>
</evidence>
<gene>
    <name evidence="14" type="ORF">MNOR_LOCUS20521</name>
</gene>
<dbReference type="Gene3D" id="3.30.160.60">
    <property type="entry name" value="Classic Zinc Finger"/>
    <property type="match status" value="7"/>
</dbReference>
<evidence type="ECO:0000256" key="1">
    <source>
        <dbReference type="ARBA" id="ARBA00004123"/>
    </source>
</evidence>
<sequence>MEVKPEMASSKETLHISESELKQIRIHSGEKPFQCPQCGKNFIHKFHLVSHQRTHSGEKPFQCDECGKNFSRKAHLDSHQRTHSGEKPFQTHSGEKPLQCGGCSKRFSNKSNLVKHQRIHSGEKPFHCIQCGKSFAQKYSLTLHHRTHSGEKPFQCTQCGKSFALKYNLNLHQRTHSGEKEKLFQCDECGKNFTQKVHLDSHQRTHSGEKPLQCGYCGNKFVHKYALLSHKRTIKIKNLCCCQREQCCQSPNIVREYLSGSNHSEKKPCHNDCKDIVPPKVSSQCVSYDLLLNYYLRKSFNIDCMGSFRIKANLSHSKNSLVVHKSSIIHDMGQPCKSLMHLKKYITAEIHLSKHQSCCQHFCLGPTSLKNVQV</sequence>
<dbReference type="Proteomes" id="UP001497623">
    <property type="component" value="Unassembled WGS sequence"/>
</dbReference>
<dbReference type="PROSITE" id="PS50157">
    <property type="entry name" value="ZINC_FINGER_C2H2_2"/>
    <property type="match status" value="6"/>
</dbReference>
<reference evidence="14 15" key="1">
    <citation type="submission" date="2024-05" db="EMBL/GenBank/DDBJ databases">
        <authorList>
            <person name="Wallberg A."/>
        </authorList>
    </citation>
    <scope>NUCLEOTIDE SEQUENCE [LARGE SCALE GENOMIC DNA]</scope>
</reference>
<dbReference type="FunFam" id="3.30.160.60:FF:002343">
    <property type="entry name" value="Zinc finger protein 33A"/>
    <property type="match status" value="3"/>
</dbReference>
<evidence type="ECO:0000256" key="4">
    <source>
        <dbReference type="ARBA" id="ARBA00022737"/>
    </source>
</evidence>
<dbReference type="InterPro" id="IPR013087">
    <property type="entry name" value="Znf_C2H2_type"/>
</dbReference>
<feature type="region of interest" description="Disordered" evidence="12">
    <location>
        <begin position="74"/>
        <end position="95"/>
    </location>
</feature>
<evidence type="ECO:0000256" key="2">
    <source>
        <dbReference type="ARBA" id="ARBA00006991"/>
    </source>
</evidence>
<proteinExistence type="inferred from homology"/>
<evidence type="ECO:0000259" key="13">
    <source>
        <dbReference type="PROSITE" id="PS50157"/>
    </source>
</evidence>
<dbReference type="FunFam" id="3.30.160.60:FF:000185">
    <property type="entry name" value="zinc finger protein 319"/>
    <property type="match status" value="1"/>
</dbReference>
<feature type="domain" description="C2H2-type" evidence="13">
    <location>
        <begin position="184"/>
        <end position="211"/>
    </location>
</feature>
<evidence type="ECO:0000256" key="6">
    <source>
        <dbReference type="ARBA" id="ARBA00022833"/>
    </source>
</evidence>
<feature type="non-terminal residue" evidence="14">
    <location>
        <position position="374"/>
    </location>
</feature>
<dbReference type="GO" id="GO:0008270">
    <property type="term" value="F:zinc ion binding"/>
    <property type="evidence" value="ECO:0007669"/>
    <property type="project" value="UniProtKB-KW"/>
</dbReference>
<dbReference type="FunFam" id="3.30.160.60:FF:000135">
    <property type="entry name" value="Zinc finger protein 358"/>
    <property type="match status" value="1"/>
</dbReference>
<evidence type="ECO:0000313" key="15">
    <source>
        <dbReference type="Proteomes" id="UP001497623"/>
    </source>
</evidence>
<evidence type="ECO:0000313" key="14">
    <source>
        <dbReference type="EMBL" id="CAL4114825.1"/>
    </source>
</evidence>
<keyword evidence="3" id="KW-0479">Metal-binding</keyword>
<dbReference type="PROSITE" id="PS00028">
    <property type="entry name" value="ZINC_FINGER_C2H2_1"/>
    <property type="match status" value="6"/>
</dbReference>
<feature type="domain" description="C2H2-type" evidence="13">
    <location>
        <begin position="126"/>
        <end position="153"/>
    </location>
</feature>
<feature type="domain" description="C2H2-type" evidence="13">
    <location>
        <begin position="98"/>
        <end position="125"/>
    </location>
</feature>
<dbReference type="AlphaFoldDB" id="A0AAV2R6I1"/>
<feature type="domain" description="C2H2-type" evidence="13">
    <location>
        <begin position="154"/>
        <end position="181"/>
    </location>
</feature>
<evidence type="ECO:0000256" key="8">
    <source>
        <dbReference type="ARBA" id="ARBA00023125"/>
    </source>
</evidence>
<keyword evidence="4" id="KW-0677">Repeat</keyword>
<evidence type="ECO:0000256" key="5">
    <source>
        <dbReference type="ARBA" id="ARBA00022771"/>
    </source>
</evidence>
<dbReference type="GO" id="GO:0001228">
    <property type="term" value="F:DNA-binding transcription activator activity, RNA polymerase II-specific"/>
    <property type="evidence" value="ECO:0007669"/>
    <property type="project" value="TreeGrafter"/>
</dbReference>
<organism evidence="14 15">
    <name type="scientific">Meganyctiphanes norvegica</name>
    <name type="common">Northern krill</name>
    <name type="synonym">Thysanopoda norvegica</name>
    <dbReference type="NCBI Taxonomy" id="48144"/>
    <lineage>
        <taxon>Eukaryota</taxon>
        <taxon>Metazoa</taxon>
        <taxon>Ecdysozoa</taxon>
        <taxon>Arthropoda</taxon>
        <taxon>Crustacea</taxon>
        <taxon>Multicrustacea</taxon>
        <taxon>Malacostraca</taxon>
        <taxon>Eumalacostraca</taxon>
        <taxon>Eucarida</taxon>
        <taxon>Euphausiacea</taxon>
        <taxon>Euphausiidae</taxon>
        <taxon>Meganyctiphanes</taxon>
    </lineage>
</organism>
<accession>A0AAV2R6I1</accession>
<dbReference type="GO" id="GO:0005634">
    <property type="term" value="C:nucleus"/>
    <property type="evidence" value="ECO:0007669"/>
    <property type="project" value="UniProtKB-SubCell"/>
</dbReference>
<comment type="subcellular location">
    <subcellularLocation>
        <location evidence="1">Nucleus</location>
    </subcellularLocation>
</comment>
<keyword evidence="6" id="KW-0862">Zinc</keyword>
<evidence type="ECO:0000256" key="12">
    <source>
        <dbReference type="SAM" id="MobiDB-lite"/>
    </source>
</evidence>
<dbReference type="InterPro" id="IPR036236">
    <property type="entry name" value="Znf_C2H2_sf"/>
</dbReference>
<dbReference type="FunFam" id="3.30.160.60:FF:000624">
    <property type="entry name" value="zinc finger protein 697"/>
    <property type="match status" value="1"/>
</dbReference>
<evidence type="ECO:0000256" key="10">
    <source>
        <dbReference type="ARBA" id="ARBA00023242"/>
    </source>
</evidence>
<dbReference type="PANTHER" id="PTHR24393:SF151">
    <property type="entry name" value="C2H2-TYPE DOMAIN-CONTAINING PROTEIN"/>
    <property type="match status" value="1"/>
</dbReference>
<keyword evidence="7" id="KW-0805">Transcription regulation</keyword>
<feature type="compositionally biased region" description="Basic and acidic residues" evidence="12">
    <location>
        <begin position="74"/>
        <end position="86"/>
    </location>
</feature>
<keyword evidence="5 11" id="KW-0863">Zinc-finger</keyword>
<dbReference type="Pfam" id="PF00096">
    <property type="entry name" value="zf-C2H2"/>
    <property type="match status" value="7"/>
</dbReference>
<evidence type="ECO:0000256" key="3">
    <source>
        <dbReference type="ARBA" id="ARBA00022723"/>
    </source>
</evidence>
<keyword evidence="15" id="KW-1185">Reference proteome</keyword>
<dbReference type="FunFam" id="3.30.160.60:FF:000638">
    <property type="entry name" value="Zinc finger protein 184"/>
    <property type="match status" value="1"/>
</dbReference>
<protein>
    <recommendedName>
        <fullName evidence="13">C2H2-type domain-containing protein</fullName>
    </recommendedName>
</protein>
<comment type="caution">
    <text evidence="14">The sequence shown here is derived from an EMBL/GenBank/DDBJ whole genome shotgun (WGS) entry which is preliminary data.</text>
</comment>
<dbReference type="PANTHER" id="PTHR24393">
    <property type="entry name" value="ZINC FINGER PROTEIN"/>
    <property type="match status" value="1"/>
</dbReference>
<dbReference type="SUPFAM" id="SSF57667">
    <property type="entry name" value="beta-beta-alpha zinc fingers"/>
    <property type="match status" value="4"/>
</dbReference>
<name>A0AAV2R6I1_MEGNR</name>
<evidence type="ECO:0000256" key="7">
    <source>
        <dbReference type="ARBA" id="ARBA00023015"/>
    </source>
</evidence>
<keyword evidence="8" id="KW-0238">DNA-binding</keyword>
<keyword evidence="9" id="KW-0804">Transcription</keyword>
<feature type="domain" description="C2H2-type" evidence="13">
    <location>
        <begin position="33"/>
        <end position="60"/>
    </location>
</feature>
<comment type="similarity">
    <text evidence="2">Belongs to the krueppel C2H2-type zinc-finger protein family.</text>
</comment>